<feature type="coiled-coil region" evidence="2">
    <location>
        <begin position="175"/>
        <end position="202"/>
    </location>
</feature>
<dbReference type="AlphaFoldDB" id="A0A9Q0DID4"/>
<evidence type="ECO:0000313" key="5">
    <source>
        <dbReference type="Proteomes" id="UP001148018"/>
    </source>
</evidence>
<keyword evidence="1 2" id="KW-0175">Coiled coil</keyword>
<evidence type="ECO:0000256" key="3">
    <source>
        <dbReference type="SAM" id="MobiDB-lite"/>
    </source>
</evidence>
<comment type="caution">
    <text evidence="4">The sequence shown here is derived from an EMBL/GenBank/DDBJ whole genome shotgun (WGS) entry which is preliminary data.</text>
</comment>
<dbReference type="PANTHER" id="PTHR32123">
    <property type="entry name" value="BICD FAMILY-LIKE CARGO ADAPTER"/>
    <property type="match status" value="1"/>
</dbReference>
<dbReference type="EMBL" id="JANIIK010000115">
    <property type="protein sequence ID" value="KAJ3588891.1"/>
    <property type="molecule type" value="Genomic_DNA"/>
</dbReference>
<evidence type="ECO:0000313" key="4">
    <source>
        <dbReference type="EMBL" id="KAJ3588891.1"/>
    </source>
</evidence>
<name>A0A9Q0DID4_9TELE</name>
<protein>
    <recommendedName>
        <fullName evidence="6">BICD family-like cargo adapter 1</fullName>
    </recommendedName>
</protein>
<sequence>MEGSLSFSILNERLRPYSTLERLRAPPSIWERRASEPQESKAPSEEVAGDDSETGSLDSEGWSAMNEDQGDRSDLLSLLNQCLVPSMRTTTTEYEKDGEPAGGQDGVPDAGSTADGTMGSTPEETGQEVDPQASAQDKGSHLQRSYTDRTLPDLIRGSGRPLSRRRTLGPVSDTLKEVRREVELSRRRSIRLKAQVDKLQENSDGPGWSQHRERVTEELLSILRLLHPLTNPPSRLAEVPSDANQLDAVLSQLQSTARKLATHHGTPTSGVAKRTEDMAILEQALRDRDEAIERKKGMEAELLRSKTEMMSLNNQLLEAVQKRLELSLELEAWKEDLQIILQQQLQQQQQQSQQAEQAQKKTRLGILKRSSPVQRLPTVPTSAKQTQRPQTPPPSKPLPSQGFGSISRGWKDKFRRGKIEQVGQGIQKDITGFQTVSLD</sequence>
<feature type="compositionally biased region" description="Polar residues" evidence="3">
    <location>
        <begin position="114"/>
        <end position="124"/>
    </location>
</feature>
<dbReference type="Proteomes" id="UP001148018">
    <property type="component" value="Unassembled WGS sequence"/>
</dbReference>
<dbReference type="InterPro" id="IPR051149">
    <property type="entry name" value="Spindly/BICDR_Dynein_Adapter"/>
</dbReference>
<feature type="region of interest" description="Disordered" evidence="3">
    <location>
        <begin position="16"/>
        <end position="169"/>
    </location>
</feature>
<evidence type="ECO:0000256" key="1">
    <source>
        <dbReference type="ARBA" id="ARBA00023054"/>
    </source>
</evidence>
<accession>A0A9Q0DID4</accession>
<keyword evidence="5" id="KW-1185">Reference proteome</keyword>
<gene>
    <name evidence="4" type="ORF">NHX12_009745</name>
</gene>
<feature type="compositionally biased region" description="Basic and acidic residues" evidence="3">
    <location>
        <begin position="30"/>
        <end position="44"/>
    </location>
</feature>
<dbReference type="OrthoDB" id="9451547at2759"/>
<organism evidence="4 5">
    <name type="scientific">Muraenolepis orangiensis</name>
    <name type="common">Patagonian moray cod</name>
    <dbReference type="NCBI Taxonomy" id="630683"/>
    <lineage>
        <taxon>Eukaryota</taxon>
        <taxon>Metazoa</taxon>
        <taxon>Chordata</taxon>
        <taxon>Craniata</taxon>
        <taxon>Vertebrata</taxon>
        <taxon>Euteleostomi</taxon>
        <taxon>Actinopterygii</taxon>
        <taxon>Neopterygii</taxon>
        <taxon>Teleostei</taxon>
        <taxon>Neoteleostei</taxon>
        <taxon>Acanthomorphata</taxon>
        <taxon>Zeiogadaria</taxon>
        <taxon>Gadariae</taxon>
        <taxon>Gadiformes</taxon>
        <taxon>Muraenolepidoidei</taxon>
        <taxon>Muraenolepididae</taxon>
        <taxon>Muraenolepis</taxon>
    </lineage>
</organism>
<proteinExistence type="predicted"/>
<feature type="region of interest" description="Disordered" evidence="3">
    <location>
        <begin position="354"/>
        <end position="411"/>
    </location>
</feature>
<dbReference type="PANTHER" id="PTHR32123:SF10">
    <property type="entry name" value="BICD FAMILY-LIKE CARGO ADAPTER 1-RELATED"/>
    <property type="match status" value="1"/>
</dbReference>
<reference evidence="4" key="1">
    <citation type="submission" date="2022-07" db="EMBL/GenBank/DDBJ databases">
        <title>Chromosome-level genome of Muraenolepis orangiensis.</title>
        <authorList>
            <person name="Kim J."/>
        </authorList>
    </citation>
    <scope>NUCLEOTIDE SEQUENCE</scope>
    <source>
        <strain evidence="4">KU_S4_2022</strain>
        <tissue evidence="4">Muscle</tissue>
    </source>
</reference>
<evidence type="ECO:0008006" key="6">
    <source>
        <dbReference type="Google" id="ProtNLM"/>
    </source>
</evidence>
<dbReference type="GO" id="GO:0055107">
    <property type="term" value="P:Golgi to secretory granule transport"/>
    <property type="evidence" value="ECO:0007669"/>
    <property type="project" value="TreeGrafter"/>
</dbReference>
<feature type="compositionally biased region" description="Polar residues" evidence="3">
    <location>
        <begin position="133"/>
        <end position="145"/>
    </location>
</feature>
<evidence type="ECO:0000256" key="2">
    <source>
        <dbReference type="SAM" id="Coils"/>
    </source>
</evidence>
<dbReference type="GO" id="GO:0047496">
    <property type="term" value="P:vesicle transport along microtubule"/>
    <property type="evidence" value="ECO:0007669"/>
    <property type="project" value="TreeGrafter"/>
</dbReference>